<dbReference type="PANTHER" id="PTHR45453">
    <property type="entry name" value="PHOSPHATE REGULON SENSOR PROTEIN PHOR"/>
    <property type="match status" value="1"/>
</dbReference>
<evidence type="ECO:0000256" key="1">
    <source>
        <dbReference type="ARBA" id="ARBA00000085"/>
    </source>
</evidence>
<comment type="catalytic activity">
    <reaction evidence="1">
        <text>ATP + protein L-histidine = ADP + protein N-phospho-L-histidine.</text>
        <dbReference type="EC" id="2.7.13.3"/>
    </reaction>
</comment>
<dbReference type="SUPFAM" id="SSF47384">
    <property type="entry name" value="Homodimeric domain of signal transducing histidine kinase"/>
    <property type="match status" value="1"/>
</dbReference>
<dbReference type="InterPro" id="IPR036890">
    <property type="entry name" value="HATPase_C_sf"/>
</dbReference>
<dbReference type="SUPFAM" id="SSF55874">
    <property type="entry name" value="ATPase domain of HSP90 chaperone/DNA topoisomerase II/histidine kinase"/>
    <property type="match status" value="1"/>
</dbReference>
<dbReference type="PROSITE" id="PS50109">
    <property type="entry name" value="HIS_KIN"/>
    <property type="match status" value="1"/>
</dbReference>
<keyword evidence="10" id="KW-1133">Transmembrane helix</keyword>
<dbReference type="FunFam" id="3.30.565.10:FF:000006">
    <property type="entry name" value="Sensor histidine kinase WalK"/>
    <property type="match status" value="1"/>
</dbReference>
<dbReference type="KEGG" id="cint:HZF06_02750"/>
<dbReference type="Gene3D" id="3.30.565.10">
    <property type="entry name" value="Histidine kinase-like ATPase, C-terminal domain"/>
    <property type="match status" value="1"/>
</dbReference>
<evidence type="ECO:0000256" key="4">
    <source>
        <dbReference type="ARBA" id="ARBA00022553"/>
    </source>
</evidence>
<dbReference type="InterPro" id="IPR003594">
    <property type="entry name" value="HATPase_dom"/>
</dbReference>
<dbReference type="GO" id="GO:0004721">
    <property type="term" value="F:phosphoprotein phosphatase activity"/>
    <property type="evidence" value="ECO:0007669"/>
    <property type="project" value="TreeGrafter"/>
</dbReference>
<keyword evidence="6 12" id="KW-0418">Kinase</keyword>
<evidence type="ECO:0000259" key="11">
    <source>
        <dbReference type="PROSITE" id="PS50109"/>
    </source>
</evidence>
<feature type="transmembrane region" description="Helical" evidence="10">
    <location>
        <begin position="9"/>
        <end position="31"/>
    </location>
</feature>
<dbReference type="InterPro" id="IPR003661">
    <property type="entry name" value="HisK_dim/P_dom"/>
</dbReference>
<evidence type="ECO:0000256" key="2">
    <source>
        <dbReference type="ARBA" id="ARBA00004370"/>
    </source>
</evidence>
<dbReference type="InterPro" id="IPR050351">
    <property type="entry name" value="BphY/WalK/GraS-like"/>
</dbReference>
<dbReference type="PRINTS" id="PR00344">
    <property type="entry name" value="BCTRLSENSOR"/>
</dbReference>
<dbReference type="FunFam" id="1.10.287.130:FF:000001">
    <property type="entry name" value="Two-component sensor histidine kinase"/>
    <property type="match status" value="1"/>
</dbReference>
<dbReference type="Gene3D" id="1.10.287.130">
    <property type="match status" value="1"/>
</dbReference>
<organism evidence="12 13">
    <name type="scientific">Clostridium intestinale</name>
    <dbReference type="NCBI Taxonomy" id="36845"/>
    <lineage>
        <taxon>Bacteria</taxon>
        <taxon>Bacillati</taxon>
        <taxon>Bacillota</taxon>
        <taxon>Clostridia</taxon>
        <taxon>Eubacteriales</taxon>
        <taxon>Clostridiaceae</taxon>
        <taxon>Clostridium</taxon>
    </lineage>
</organism>
<dbReference type="CDD" id="cd00082">
    <property type="entry name" value="HisKA"/>
    <property type="match status" value="1"/>
</dbReference>
<sequence>MFKKLRNRFLILNLVIISVMLLISFTSIYAITHKNIYTQIDMDLDKLSGNDAKSNKPKINGDMPNDKQMDGPQNDFTKGQGPMERYAFTVTTDGNWNKISTFSLFSISDEFYESAKKAAINKKVNRGYISVDDTDLAFVINHTSSGYNLYFLDITFQKNTLRSLIYTFTIVAFFMLIIIFLISRFFANRSIQPIKEAFDKQKQFIADASHELKTPLTVINTNVDVLLSNKDDFIHNQSKWLYYIKSEAERMNKLTSDLLYLAQVDYSDVKMIFSDFNLSEAVEHIILTMEGVVFENNIALHYDIEPNLIVSGNLEQLKQVIMIFLDNAIKYTDKKGKINLVLNKAHNKVNLSVTNTGKGIPEEHISKIFNRFYRTDKSRARDSGGYGLGLAIAKAIVEQHNGKISVKSIVDKETTFSIELPKNK</sequence>
<evidence type="ECO:0000256" key="8">
    <source>
        <dbReference type="ARBA" id="ARBA00023136"/>
    </source>
</evidence>
<evidence type="ECO:0000256" key="5">
    <source>
        <dbReference type="ARBA" id="ARBA00022679"/>
    </source>
</evidence>
<proteinExistence type="predicted"/>
<dbReference type="EC" id="2.7.13.3" evidence="3"/>
<gene>
    <name evidence="12" type="ORF">HZF06_02750</name>
</gene>
<keyword evidence="8 10" id="KW-0472">Membrane</keyword>
<keyword evidence="10" id="KW-0812">Transmembrane</keyword>
<keyword evidence="7" id="KW-0902">Two-component regulatory system</keyword>
<dbReference type="GO" id="GO:0016036">
    <property type="term" value="P:cellular response to phosphate starvation"/>
    <property type="evidence" value="ECO:0007669"/>
    <property type="project" value="TreeGrafter"/>
</dbReference>
<dbReference type="SMART" id="SM00388">
    <property type="entry name" value="HisKA"/>
    <property type="match status" value="1"/>
</dbReference>
<evidence type="ECO:0000256" key="6">
    <source>
        <dbReference type="ARBA" id="ARBA00022777"/>
    </source>
</evidence>
<name>A0A7D6ZI41_9CLOT</name>
<dbReference type="AlphaFoldDB" id="A0A7D6ZI41"/>
<dbReference type="GO" id="GO:0000155">
    <property type="term" value="F:phosphorelay sensor kinase activity"/>
    <property type="evidence" value="ECO:0007669"/>
    <property type="project" value="InterPro"/>
</dbReference>
<protein>
    <recommendedName>
        <fullName evidence="3">histidine kinase</fullName>
        <ecNumber evidence="3">2.7.13.3</ecNumber>
    </recommendedName>
</protein>
<dbReference type="CDD" id="cd00075">
    <property type="entry name" value="HATPase"/>
    <property type="match status" value="1"/>
</dbReference>
<dbReference type="Pfam" id="PF02518">
    <property type="entry name" value="HATPase_c"/>
    <property type="match status" value="1"/>
</dbReference>
<evidence type="ECO:0000256" key="9">
    <source>
        <dbReference type="SAM" id="MobiDB-lite"/>
    </source>
</evidence>
<dbReference type="InterPro" id="IPR004358">
    <property type="entry name" value="Sig_transdc_His_kin-like_C"/>
</dbReference>
<feature type="transmembrane region" description="Helical" evidence="10">
    <location>
        <begin position="164"/>
        <end position="187"/>
    </location>
</feature>
<feature type="domain" description="Histidine kinase" evidence="11">
    <location>
        <begin position="207"/>
        <end position="424"/>
    </location>
</feature>
<dbReference type="InterPro" id="IPR036097">
    <property type="entry name" value="HisK_dim/P_sf"/>
</dbReference>
<evidence type="ECO:0000256" key="3">
    <source>
        <dbReference type="ARBA" id="ARBA00012438"/>
    </source>
</evidence>
<dbReference type="RefSeq" id="WP_181602332.1">
    <property type="nucleotide sequence ID" value="NZ_CP059378.1"/>
</dbReference>
<evidence type="ECO:0000256" key="10">
    <source>
        <dbReference type="SAM" id="Phobius"/>
    </source>
</evidence>
<evidence type="ECO:0000313" key="12">
    <source>
        <dbReference type="EMBL" id="QLY80519.1"/>
    </source>
</evidence>
<reference evidence="12 13" key="1">
    <citation type="submission" date="2020-07" db="EMBL/GenBank/DDBJ databases">
        <title>Electron transfer.</title>
        <authorList>
            <person name="Huang L."/>
            <person name="Liu X."/>
            <person name="Zhou S."/>
        </authorList>
    </citation>
    <scope>NUCLEOTIDE SEQUENCE [LARGE SCALE GENOMIC DNA]</scope>
    <source>
        <strain evidence="12 13">Lx1</strain>
    </source>
</reference>
<dbReference type="SMART" id="SM00387">
    <property type="entry name" value="HATPase_c"/>
    <property type="match status" value="1"/>
</dbReference>
<dbReference type="Pfam" id="PF00512">
    <property type="entry name" value="HisKA"/>
    <property type="match status" value="1"/>
</dbReference>
<dbReference type="PANTHER" id="PTHR45453:SF1">
    <property type="entry name" value="PHOSPHATE REGULON SENSOR PROTEIN PHOR"/>
    <property type="match status" value="1"/>
</dbReference>
<dbReference type="EMBL" id="CP059378">
    <property type="protein sequence ID" value="QLY80519.1"/>
    <property type="molecule type" value="Genomic_DNA"/>
</dbReference>
<accession>A0A7D6ZI41</accession>
<dbReference type="GO" id="GO:0005886">
    <property type="term" value="C:plasma membrane"/>
    <property type="evidence" value="ECO:0007669"/>
    <property type="project" value="TreeGrafter"/>
</dbReference>
<keyword evidence="5" id="KW-0808">Transferase</keyword>
<comment type="subcellular location">
    <subcellularLocation>
        <location evidence="2">Membrane</location>
    </subcellularLocation>
</comment>
<feature type="region of interest" description="Disordered" evidence="9">
    <location>
        <begin position="51"/>
        <end position="72"/>
    </location>
</feature>
<keyword evidence="4" id="KW-0597">Phosphoprotein</keyword>
<dbReference type="Proteomes" id="UP000512286">
    <property type="component" value="Chromosome"/>
</dbReference>
<evidence type="ECO:0000256" key="7">
    <source>
        <dbReference type="ARBA" id="ARBA00023012"/>
    </source>
</evidence>
<dbReference type="InterPro" id="IPR005467">
    <property type="entry name" value="His_kinase_dom"/>
</dbReference>
<evidence type="ECO:0000313" key="13">
    <source>
        <dbReference type="Proteomes" id="UP000512286"/>
    </source>
</evidence>